<gene>
    <name evidence="2" type="ORF">GCM10009838_29110</name>
</gene>
<keyword evidence="3" id="KW-1185">Reference proteome</keyword>
<dbReference type="Proteomes" id="UP001499854">
    <property type="component" value="Unassembled WGS sequence"/>
</dbReference>
<dbReference type="InterPro" id="IPR021218">
    <property type="entry name" value="DUF2784"/>
</dbReference>
<organism evidence="2 3">
    <name type="scientific">Catenulispora subtropica</name>
    <dbReference type="NCBI Taxonomy" id="450798"/>
    <lineage>
        <taxon>Bacteria</taxon>
        <taxon>Bacillati</taxon>
        <taxon>Actinomycetota</taxon>
        <taxon>Actinomycetes</taxon>
        <taxon>Catenulisporales</taxon>
        <taxon>Catenulisporaceae</taxon>
        <taxon>Catenulispora</taxon>
    </lineage>
</organism>
<keyword evidence="1" id="KW-0812">Transmembrane</keyword>
<proteinExistence type="predicted"/>
<reference evidence="2 3" key="1">
    <citation type="journal article" date="2019" name="Int. J. Syst. Evol. Microbiol.">
        <title>The Global Catalogue of Microorganisms (GCM) 10K type strain sequencing project: providing services to taxonomists for standard genome sequencing and annotation.</title>
        <authorList>
            <consortium name="The Broad Institute Genomics Platform"/>
            <consortium name="The Broad Institute Genome Sequencing Center for Infectious Disease"/>
            <person name="Wu L."/>
            <person name="Ma J."/>
        </authorList>
    </citation>
    <scope>NUCLEOTIDE SEQUENCE [LARGE SCALE GENOMIC DNA]</scope>
    <source>
        <strain evidence="2 3">JCM 16013</strain>
    </source>
</reference>
<accession>A0ABN2RGN7</accession>
<keyword evidence="1" id="KW-0472">Membrane</keyword>
<protein>
    <submittedName>
        <fullName evidence="2">DUF2784 domain-containing protein</fullName>
    </submittedName>
</protein>
<keyword evidence="1" id="KW-1133">Transmembrane helix</keyword>
<sequence>MGYRLLADITVAVHISFVAFVVVGGFLSLRWPRVLYAHVAAVAWVCLLMVGLNVTCPLTTVENWARERGGEGGIPQGFVEAHLTGTLYPSDMEWLFRTLVGVAIAGSWFLLARLTGSRRSAA</sequence>
<feature type="transmembrane region" description="Helical" evidence="1">
    <location>
        <begin position="6"/>
        <end position="27"/>
    </location>
</feature>
<feature type="transmembrane region" description="Helical" evidence="1">
    <location>
        <begin position="34"/>
        <end position="54"/>
    </location>
</feature>
<evidence type="ECO:0000256" key="1">
    <source>
        <dbReference type="SAM" id="Phobius"/>
    </source>
</evidence>
<dbReference type="Pfam" id="PF10861">
    <property type="entry name" value="DUF2784"/>
    <property type="match status" value="1"/>
</dbReference>
<dbReference type="RefSeq" id="WP_344657531.1">
    <property type="nucleotide sequence ID" value="NZ_BAAAQM010000014.1"/>
</dbReference>
<dbReference type="EMBL" id="BAAAQM010000014">
    <property type="protein sequence ID" value="GAA1968753.1"/>
    <property type="molecule type" value="Genomic_DNA"/>
</dbReference>
<feature type="transmembrane region" description="Helical" evidence="1">
    <location>
        <begin position="94"/>
        <end position="112"/>
    </location>
</feature>
<evidence type="ECO:0000313" key="2">
    <source>
        <dbReference type="EMBL" id="GAA1968753.1"/>
    </source>
</evidence>
<evidence type="ECO:0000313" key="3">
    <source>
        <dbReference type="Proteomes" id="UP001499854"/>
    </source>
</evidence>
<comment type="caution">
    <text evidence="2">The sequence shown here is derived from an EMBL/GenBank/DDBJ whole genome shotgun (WGS) entry which is preliminary data.</text>
</comment>
<name>A0ABN2RGN7_9ACTN</name>